<keyword evidence="2 4" id="KW-0479">Metal-binding</keyword>
<dbReference type="PROSITE" id="PS51007">
    <property type="entry name" value="CYTC"/>
    <property type="match status" value="1"/>
</dbReference>
<dbReference type="Gene3D" id="1.10.760.10">
    <property type="entry name" value="Cytochrome c-like domain"/>
    <property type="match status" value="1"/>
</dbReference>
<feature type="domain" description="Cytochrome c" evidence="6">
    <location>
        <begin position="27"/>
        <end position="120"/>
    </location>
</feature>
<keyword evidence="1 4" id="KW-0349">Heme</keyword>
<dbReference type="InterPro" id="IPR009056">
    <property type="entry name" value="Cyt_c-like_dom"/>
</dbReference>
<gene>
    <name evidence="7" type="ORF">GOB87_09105</name>
</gene>
<protein>
    <submittedName>
        <fullName evidence="7">C-type cytochrome</fullName>
    </submittedName>
</protein>
<keyword evidence="3 4" id="KW-0408">Iron</keyword>
<dbReference type="RefSeq" id="WP_166315563.1">
    <property type="nucleotide sequence ID" value="NZ_WOTH01000016.1"/>
</dbReference>
<dbReference type="Pfam" id="PF00034">
    <property type="entry name" value="Cytochrom_C"/>
    <property type="match status" value="1"/>
</dbReference>
<evidence type="ECO:0000313" key="7">
    <source>
        <dbReference type="EMBL" id="NHO54108.1"/>
    </source>
</evidence>
<evidence type="ECO:0000256" key="4">
    <source>
        <dbReference type="PROSITE-ProRule" id="PRU00433"/>
    </source>
</evidence>
<evidence type="ECO:0000313" key="8">
    <source>
        <dbReference type="Proteomes" id="UP000597459"/>
    </source>
</evidence>
<dbReference type="GO" id="GO:0009055">
    <property type="term" value="F:electron transfer activity"/>
    <property type="evidence" value="ECO:0007669"/>
    <property type="project" value="InterPro"/>
</dbReference>
<dbReference type="Proteomes" id="UP000597459">
    <property type="component" value="Unassembled WGS sequence"/>
</dbReference>
<dbReference type="EMBL" id="WOTH01000016">
    <property type="protein sequence ID" value="NHO54108.1"/>
    <property type="molecule type" value="Genomic_DNA"/>
</dbReference>
<keyword evidence="8" id="KW-1185">Reference proteome</keyword>
<keyword evidence="5" id="KW-0732">Signal</keyword>
<dbReference type="InterPro" id="IPR036909">
    <property type="entry name" value="Cyt_c-like_dom_sf"/>
</dbReference>
<evidence type="ECO:0000256" key="3">
    <source>
        <dbReference type="ARBA" id="ARBA00023004"/>
    </source>
</evidence>
<dbReference type="PANTHER" id="PTHR35008">
    <property type="entry name" value="BLL4482 PROTEIN-RELATED"/>
    <property type="match status" value="1"/>
</dbReference>
<dbReference type="InterPro" id="IPR051459">
    <property type="entry name" value="Cytochrome_c-type_DH"/>
</dbReference>
<name>A0A967BBR7_9PROT</name>
<evidence type="ECO:0000256" key="5">
    <source>
        <dbReference type="SAM" id="SignalP"/>
    </source>
</evidence>
<proteinExistence type="predicted"/>
<feature type="chain" id="PRO_5036855768" evidence="5">
    <location>
        <begin position="29"/>
        <end position="161"/>
    </location>
</feature>
<dbReference type="AlphaFoldDB" id="A0A967BBR7"/>
<dbReference type="GO" id="GO:0046872">
    <property type="term" value="F:metal ion binding"/>
    <property type="evidence" value="ECO:0007669"/>
    <property type="project" value="UniProtKB-KW"/>
</dbReference>
<dbReference type="PANTHER" id="PTHR35008:SF4">
    <property type="entry name" value="BLL4482 PROTEIN"/>
    <property type="match status" value="1"/>
</dbReference>
<dbReference type="GO" id="GO:0020037">
    <property type="term" value="F:heme binding"/>
    <property type="evidence" value="ECO:0007669"/>
    <property type="project" value="InterPro"/>
</dbReference>
<evidence type="ECO:0000256" key="1">
    <source>
        <dbReference type="ARBA" id="ARBA00022617"/>
    </source>
</evidence>
<reference evidence="7" key="1">
    <citation type="submission" date="2019-11" db="EMBL/GenBank/DDBJ databases">
        <title>Description of new Acetobacter species.</title>
        <authorList>
            <person name="Cleenwerck I."/>
            <person name="Sombolestani A.S."/>
        </authorList>
    </citation>
    <scope>NUCLEOTIDE SEQUENCE</scope>
    <source>
        <strain evidence="7">LMG 1626</strain>
    </source>
</reference>
<accession>A0A967BBR7</accession>
<organism evidence="7 8">
    <name type="scientific">Acetobacter estunensis</name>
    <dbReference type="NCBI Taxonomy" id="104097"/>
    <lineage>
        <taxon>Bacteria</taxon>
        <taxon>Pseudomonadati</taxon>
        <taxon>Pseudomonadota</taxon>
        <taxon>Alphaproteobacteria</taxon>
        <taxon>Acetobacterales</taxon>
        <taxon>Acetobacteraceae</taxon>
        <taxon>Acetobacter</taxon>
    </lineage>
</organism>
<comment type="caution">
    <text evidence="7">The sequence shown here is derived from an EMBL/GenBank/DDBJ whole genome shotgun (WGS) entry which is preliminary data.</text>
</comment>
<dbReference type="SUPFAM" id="SSF46626">
    <property type="entry name" value="Cytochrome c"/>
    <property type="match status" value="1"/>
</dbReference>
<sequence>MKLTKKTFAFPLLAVLAAGVALSGSAHAAADGQQLYNANCSLCHQVGGAGVPGMYPTLKGRIGTIASSAEGKTYVMHVLLNGLSGTIKAGGNSYTGYMPSFVAQTDENVAAILTYVASLGDAKPAPTFTADDVKAARAAGTLAPAAILDERKKLDAVHPIP</sequence>
<evidence type="ECO:0000259" key="6">
    <source>
        <dbReference type="PROSITE" id="PS51007"/>
    </source>
</evidence>
<evidence type="ECO:0000256" key="2">
    <source>
        <dbReference type="ARBA" id="ARBA00022723"/>
    </source>
</evidence>
<feature type="signal peptide" evidence="5">
    <location>
        <begin position="1"/>
        <end position="28"/>
    </location>
</feature>